<protein>
    <submittedName>
        <fullName evidence="3">CAZy families GH32 protein</fullName>
    </submittedName>
</protein>
<dbReference type="AlphaFoldDB" id="A0A060BWT4"/>
<organism evidence="3">
    <name type="scientific">uncultured Agrobacterium sp</name>
    <dbReference type="NCBI Taxonomy" id="157277"/>
    <lineage>
        <taxon>Bacteria</taxon>
        <taxon>Pseudomonadati</taxon>
        <taxon>Pseudomonadota</taxon>
        <taxon>Alphaproteobacteria</taxon>
        <taxon>Hyphomicrobiales</taxon>
        <taxon>Rhizobiaceae</taxon>
        <taxon>Rhizobium/Agrobacterium group</taxon>
        <taxon>Agrobacterium</taxon>
        <taxon>environmental samples</taxon>
    </lineage>
</organism>
<feature type="region of interest" description="Disordered" evidence="1">
    <location>
        <begin position="1"/>
        <end position="22"/>
    </location>
</feature>
<evidence type="ECO:0000259" key="2">
    <source>
        <dbReference type="Pfam" id="PF08244"/>
    </source>
</evidence>
<dbReference type="InterPro" id="IPR013320">
    <property type="entry name" value="ConA-like_dom_sf"/>
</dbReference>
<dbReference type="Pfam" id="PF08244">
    <property type="entry name" value="Glyco_hydro_32C"/>
    <property type="match status" value="1"/>
</dbReference>
<reference evidence="3" key="1">
    <citation type="journal article" date="2013" name="Environ. Microbiol.">
        <title>Seasonally variable intestinal metagenomes of the red palm weevil (Rhynchophorus ferrugineus).</title>
        <authorList>
            <person name="Jia S."/>
            <person name="Zhang X."/>
            <person name="Zhang G."/>
            <person name="Yin A."/>
            <person name="Zhang S."/>
            <person name="Li F."/>
            <person name="Wang L."/>
            <person name="Zhao D."/>
            <person name="Yun Q."/>
            <person name="Tala"/>
            <person name="Wang J."/>
            <person name="Sun G."/>
            <person name="Baabdullah M."/>
            <person name="Yu X."/>
            <person name="Hu S."/>
            <person name="Al-Mssallem I.S."/>
            <person name="Yu J."/>
        </authorList>
    </citation>
    <scope>NUCLEOTIDE SEQUENCE</scope>
</reference>
<dbReference type="Gene3D" id="2.60.120.560">
    <property type="entry name" value="Exo-inulinase, domain 1"/>
    <property type="match status" value="1"/>
</dbReference>
<feature type="domain" description="Glycosyl hydrolase family 32 C-terminal" evidence="2">
    <location>
        <begin position="27"/>
        <end position="67"/>
    </location>
</feature>
<dbReference type="InterPro" id="IPR013189">
    <property type="entry name" value="Glyco_hydro_32_C"/>
</dbReference>
<sequence>MLDEAGLSIRHQRGEDPSPDYVATGARPARLRVFLDYGSIEVFADHGRWTGTKRIDGFEPVRSARLRAAPGIVSHATIWALRP</sequence>
<dbReference type="SUPFAM" id="SSF49899">
    <property type="entry name" value="Concanavalin A-like lectins/glucanases"/>
    <property type="match status" value="1"/>
</dbReference>
<proteinExistence type="predicted"/>
<name>A0A060BWT4_9HYPH</name>
<accession>A0A060BWT4</accession>
<evidence type="ECO:0000313" key="3">
    <source>
        <dbReference type="EMBL" id="AIA85285.1"/>
    </source>
</evidence>
<dbReference type="EMBL" id="KF118026">
    <property type="protein sequence ID" value="AIA85285.1"/>
    <property type="molecule type" value="Genomic_DNA"/>
</dbReference>
<evidence type="ECO:0000256" key="1">
    <source>
        <dbReference type="SAM" id="MobiDB-lite"/>
    </source>
</evidence>